<proteinExistence type="predicted"/>
<evidence type="ECO:0000313" key="3">
    <source>
        <dbReference type="EMBL" id="SIR78432.1"/>
    </source>
</evidence>
<reference evidence="4" key="1">
    <citation type="submission" date="2017-01" db="EMBL/GenBank/DDBJ databases">
        <authorList>
            <person name="Varghese N."/>
            <person name="Submissions S."/>
        </authorList>
    </citation>
    <scope>NUCLEOTIDE SEQUENCE [LARGE SCALE GENOMIC DNA]</scope>
    <source>
        <strain evidence="4">ATCC 12950</strain>
    </source>
</reference>
<dbReference type="Proteomes" id="UP000186096">
    <property type="component" value="Unassembled WGS sequence"/>
</dbReference>
<keyword evidence="2" id="KW-1133">Transmembrane helix</keyword>
<feature type="transmembrane region" description="Helical" evidence="2">
    <location>
        <begin position="98"/>
        <end position="117"/>
    </location>
</feature>
<organism evidence="3 4">
    <name type="scientific">Microbispora rosea</name>
    <dbReference type="NCBI Taxonomy" id="58117"/>
    <lineage>
        <taxon>Bacteria</taxon>
        <taxon>Bacillati</taxon>
        <taxon>Actinomycetota</taxon>
        <taxon>Actinomycetes</taxon>
        <taxon>Streptosporangiales</taxon>
        <taxon>Streptosporangiaceae</taxon>
        <taxon>Microbispora</taxon>
    </lineage>
</organism>
<evidence type="ECO:0000256" key="1">
    <source>
        <dbReference type="SAM" id="MobiDB-lite"/>
    </source>
</evidence>
<keyword evidence="2" id="KW-0812">Transmembrane</keyword>
<gene>
    <name evidence="3" type="ORF">SAMN05421833_115118</name>
</gene>
<evidence type="ECO:0000256" key="2">
    <source>
        <dbReference type="SAM" id="Phobius"/>
    </source>
</evidence>
<evidence type="ECO:0000313" key="4">
    <source>
        <dbReference type="Proteomes" id="UP000186096"/>
    </source>
</evidence>
<feature type="region of interest" description="Disordered" evidence="1">
    <location>
        <begin position="131"/>
        <end position="166"/>
    </location>
</feature>
<keyword evidence="4" id="KW-1185">Reference proteome</keyword>
<keyword evidence="2" id="KW-0472">Membrane</keyword>
<dbReference type="RefSeq" id="WP_156081149.1">
    <property type="nucleotide sequence ID" value="NZ_FTNI01000015.1"/>
</dbReference>
<name>A0A1N7DRD3_9ACTN</name>
<dbReference type="EMBL" id="FTNI01000015">
    <property type="protein sequence ID" value="SIR78432.1"/>
    <property type="molecule type" value="Genomic_DNA"/>
</dbReference>
<dbReference type="Gene3D" id="1.20.120.20">
    <property type="entry name" value="Apolipoprotein"/>
    <property type="match status" value="1"/>
</dbReference>
<protein>
    <submittedName>
        <fullName evidence="3">Uncharacterized protein</fullName>
    </submittedName>
</protein>
<sequence length="166" mass="18463">MSLTMNRRRRAEVVIPQTWLSRMRDQAMKASGRMSPVAETARDLATHRIEDARVWAAPKLDQAAQSVEEQIAPIVSAFLAELARRIDVTSTRKTRRRWPVVALLGGVAIGAVGVAMYRNNAQRWTETMRESMRHTGSDASKWVGDKAGEVEDKADKAADEISGKMS</sequence>
<accession>A0A1N7DRD3</accession>
<dbReference type="AlphaFoldDB" id="A0A1N7DRD3"/>
<feature type="compositionally biased region" description="Basic and acidic residues" evidence="1">
    <location>
        <begin position="143"/>
        <end position="166"/>
    </location>
</feature>